<comment type="cofactor">
    <cofactor evidence="1 15">
        <name>Mg(2+)</name>
        <dbReference type="ChEBI" id="CHEBI:18420"/>
    </cofactor>
</comment>
<keyword evidence="8 15" id="KW-0411">Iron-sulfur</keyword>
<evidence type="ECO:0000256" key="15">
    <source>
        <dbReference type="HAMAP-Rule" id="MF_00012"/>
    </source>
</evidence>
<feature type="binding site" evidence="15">
    <location>
        <position position="123"/>
    </location>
    <ligand>
        <name>Mg(2+)</name>
        <dbReference type="ChEBI" id="CHEBI:18420"/>
    </ligand>
</feature>
<keyword evidence="3 15" id="KW-0028">Amino-acid biosynthesis</keyword>
<dbReference type="InterPro" id="IPR042096">
    <property type="entry name" value="Dihydro-acid_dehy_C"/>
</dbReference>
<evidence type="ECO:0000259" key="17">
    <source>
        <dbReference type="Pfam" id="PF24877"/>
    </source>
</evidence>
<dbReference type="InterPro" id="IPR037237">
    <property type="entry name" value="IlvD/EDD_N"/>
</dbReference>
<evidence type="ECO:0000313" key="19">
    <source>
        <dbReference type="Proteomes" id="UP001403094"/>
    </source>
</evidence>
<proteinExistence type="inferred from homology"/>
<keyword evidence="7 15" id="KW-0408">Iron</keyword>
<evidence type="ECO:0000256" key="8">
    <source>
        <dbReference type="ARBA" id="ARBA00023014"/>
    </source>
</evidence>
<gene>
    <name evidence="15 18" type="primary">ilvD</name>
    <name evidence="18" type="ORF">GCM10009757_52500</name>
</gene>
<dbReference type="NCBIfam" id="TIGR00110">
    <property type="entry name" value="ilvD"/>
    <property type="match status" value="1"/>
</dbReference>
<dbReference type="PANTHER" id="PTHR43661:SF3">
    <property type="entry name" value="D-XYLONATE DEHYDRATASE YAGF-RELATED"/>
    <property type="match status" value="1"/>
</dbReference>
<feature type="binding site" evidence="15">
    <location>
        <position position="81"/>
    </location>
    <ligand>
        <name>Mg(2+)</name>
        <dbReference type="ChEBI" id="CHEBI:18420"/>
    </ligand>
</feature>
<evidence type="ECO:0000256" key="3">
    <source>
        <dbReference type="ARBA" id="ARBA00022605"/>
    </source>
</evidence>
<comment type="cofactor">
    <cofactor evidence="15">
        <name>[2Fe-2S] cluster</name>
        <dbReference type="ChEBI" id="CHEBI:190135"/>
    </cofactor>
    <text evidence="15">Binds 1 [2Fe-2S] cluster per subunit. This cluster acts as a Lewis acid cofactor.</text>
</comment>
<evidence type="ECO:0000256" key="14">
    <source>
        <dbReference type="ARBA" id="ARBA00029490"/>
    </source>
</evidence>
<evidence type="ECO:0000256" key="10">
    <source>
        <dbReference type="ARBA" id="ARBA00023304"/>
    </source>
</evidence>
<dbReference type="PROSITE" id="PS00886">
    <property type="entry name" value="ILVD_EDD_1"/>
    <property type="match status" value="1"/>
</dbReference>
<dbReference type="Pfam" id="PF00920">
    <property type="entry name" value="ILVD_EDD_N"/>
    <property type="match status" value="1"/>
</dbReference>
<protein>
    <recommendedName>
        <fullName evidence="14 15">Dihydroxy-acid dehydratase</fullName>
        <shortName evidence="15">DAD</shortName>
        <ecNumber evidence="14 15">4.2.1.9</ecNumber>
    </recommendedName>
</protein>
<dbReference type="InterPro" id="IPR000581">
    <property type="entry name" value="ILV_EDD_N"/>
</dbReference>
<feature type="active site" description="Proton acceptor" evidence="15">
    <location>
        <position position="519"/>
    </location>
</feature>
<dbReference type="HAMAP" id="MF_00012">
    <property type="entry name" value="IlvD"/>
    <property type="match status" value="1"/>
</dbReference>
<name>A0ABP5HCP3_9ACTN</name>
<evidence type="ECO:0000256" key="9">
    <source>
        <dbReference type="ARBA" id="ARBA00023239"/>
    </source>
</evidence>
<dbReference type="Gene3D" id="3.50.30.80">
    <property type="entry name" value="IlvD/EDD C-terminal domain-like"/>
    <property type="match status" value="1"/>
</dbReference>
<evidence type="ECO:0000256" key="13">
    <source>
        <dbReference type="ARBA" id="ARBA00029437"/>
    </source>
</evidence>
<comment type="catalytic activity">
    <reaction evidence="15">
        <text>(2R,3R)-2,3-dihydroxy-3-methylpentanoate = (S)-3-methyl-2-oxopentanoate + H2O</text>
        <dbReference type="Rhea" id="RHEA:27694"/>
        <dbReference type="ChEBI" id="CHEBI:15377"/>
        <dbReference type="ChEBI" id="CHEBI:35146"/>
        <dbReference type="ChEBI" id="CHEBI:49258"/>
        <dbReference type="EC" id="4.2.1.9"/>
    </reaction>
</comment>
<feature type="modified residue" description="N6-carboxylysine" evidence="15">
    <location>
        <position position="124"/>
    </location>
</feature>
<dbReference type="Pfam" id="PF24877">
    <property type="entry name" value="ILV_EDD_C"/>
    <property type="match status" value="1"/>
</dbReference>
<feature type="domain" description="Dihydroxy-acid/6-phosphogluconate dehydratase C-terminal" evidence="17">
    <location>
        <begin position="410"/>
        <end position="605"/>
    </location>
</feature>
<feature type="domain" description="Dihydroxy-acid/6-phosphogluconate dehydratase N-terminal" evidence="16">
    <location>
        <begin position="34"/>
        <end position="360"/>
    </location>
</feature>
<dbReference type="RefSeq" id="WP_176127957.1">
    <property type="nucleotide sequence ID" value="NZ_BAAANQ010000020.1"/>
</dbReference>
<comment type="similarity">
    <text evidence="2 15">Belongs to the IlvD/Edd family.</text>
</comment>
<dbReference type="SUPFAM" id="SSF52016">
    <property type="entry name" value="LeuD/IlvD-like"/>
    <property type="match status" value="1"/>
</dbReference>
<sequence length="614" mass="64312">MATLRSRTVTHGRNMAGARALLRAAGVAREDFGKPIIAVANSFTEFVPGHTHLQPVGRIVSDAIKAAGGVPREFNTIAVDDGIAMGHSGMLYSLPSRDLIADSVEYMTEAHCADALICISNCDKITPGMLMAALRLNIPTVFVSGGPMEAGKTTLVDGTVRSNLDLVHAMSEAVSDATSDEDLLRIEEAACPTCGSCSGMFTANSMNCLVEALGLALPGNGSVLATHTARKELYEAAGRTVVEITKRRYEQDDTSVLPRELASRAAFENAMALDVAMGGSTNTVLHLLAAAVEAGLDFGLADIDAVSRRVPCVCKVAPNGAYHMEDVHRAGGIPAILGELQRAGHLNEDVHAVHADSLAEWLKKWDLRGGSPAPEAVELFHAAPGCVRSAEAFSQSERWETLDLDAAGGCIRDVEHAYSADGGLAVLTGNLAPDGAVVKTAGVDESIWTFTGPAVVVESQEQAVEAILGKRVKEGDVVVVRYEGPKGGPGMQEMLYPTAFLKGRGLGAKCALITDGRFSGGTSGLSIGHVSPEAASGGTIALVRDGDIISIDIPGRSIELQVPEAELAARREALGGRYAPVDRDRKVSLALRAYAAMATSADKGAVRDVSKLED</sequence>
<comment type="pathway">
    <text evidence="13 15">Amino-acid biosynthesis; L-isoleucine biosynthesis; L-isoleucine from 2-oxobutanoate: step 3/4.</text>
</comment>
<dbReference type="InterPro" id="IPR056740">
    <property type="entry name" value="ILV_EDD_C"/>
</dbReference>
<reference evidence="19" key="1">
    <citation type="journal article" date="2019" name="Int. J. Syst. Evol. Microbiol.">
        <title>The Global Catalogue of Microorganisms (GCM) 10K type strain sequencing project: providing services to taxonomists for standard genome sequencing and annotation.</title>
        <authorList>
            <consortium name="The Broad Institute Genomics Platform"/>
            <consortium name="The Broad Institute Genome Sequencing Center for Infectious Disease"/>
            <person name="Wu L."/>
            <person name="Ma J."/>
        </authorList>
    </citation>
    <scope>NUCLEOTIDE SEQUENCE [LARGE SCALE GENOMIC DNA]</scope>
    <source>
        <strain evidence="19">JCM 14549</strain>
    </source>
</reference>
<evidence type="ECO:0000256" key="11">
    <source>
        <dbReference type="ARBA" id="ARBA00029304"/>
    </source>
</evidence>
<evidence type="ECO:0000259" key="16">
    <source>
        <dbReference type="Pfam" id="PF00920"/>
    </source>
</evidence>
<comment type="subunit">
    <text evidence="15">Homodimer.</text>
</comment>
<evidence type="ECO:0000256" key="6">
    <source>
        <dbReference type="ARBA" id="ARBA00022842"/>
    </source>
</evidence>
<evidence type="ECO:0000256" key="2">
    <source>
        <dbReference type="ARBA" id="ARBA00006486"/>
    </source>
</evidence>
<dbReference type="InterPro" id="IPR004404">
    <property type="entry name" value="DihydroxyA_deHydtase"/>
</dbReference>
<comment type="function">
    <text evidence="15">Functions in the biosynthesis of branched-chain amino acids. Catalyzes the dehydration of (2R,3R)-2,3-dihydroxy-3-methylpentanoate (2,3-dihydroxy-3-methylvalerate) into 2-oxo-3-methylpentanoate (2-oxo-3-methylvalerate) and of (2R)-2,3-dihydroxy-3-methylbutanoate (2,3-dihydroxyisovalerate) into 2-oxo-3-methylbutanoate (2-oxoisovalerate), the penultimate precursor to L-isoleucine and L-valine, respectively.</text>
</comment>
<comment type="caution">
    <text evidence="18">The sequence shown here is derived from an EMBL/GenBank/DDBJ whole genome shotgun (WGS) entry which is preliminary data.</text>
</comment>
<dbReference type="NCBIfam" id="NF009103">
    <property type="entry name" value="PRK12448.1"/>
    <property type="match status" value="1"/>
</dbReference>
<evidence type="ECO:0000256" key="7">
    <source>
        <dbReference type="ARBA" id="ARBA00023004"/>
    </source>
</evidence>
<organism evidence="18 19">
    <name type="scientific">Streptomyces cheonanensis</name>
    <dbReference type="NCBI Taxonomy" id="312720"/>
    <lineage>
        <taxon>Bacteria</taxon>
        <taxon>Bacillati</taxon>
        <taxon>Actinomycetota</taxon>
        <taxon>Actinomycetes</taxon>
        <taxon>Kitasatosporales</taxon>
        <taxon>Streptomycetaceae</taxon>
        <taxon>Streptomyces</taxon>
    </lineage>
</organism>
<feature type="binding site" evidence="15">
    <location>
        <position position="493"/>
    </location>
    <ligand>
        <name>Mg(2+)</name>
        <dbReference type="ChEBI" id="CHEBI:18420"/>
    </ligand>
</feature>
<dbReference type="PANTHER" id="PTHR43661">
    <property type="entry name" value="D-XYLONATE DEHYDRATASE"/>
    <property type="match status" value="1"/>
</dbReference>
<comment type="caution">
    <text evidence="15">Lacks conserved residue(s) required for the propagation of feature annotation.</text>
</comment>
<keyword evidence="4 15" id="KW-0001">2Fe-2S</keyword>
<evidence type="ECO:0000313" key="18">
    <source>
        <dbReference type="EMBL" id="GAA2065774.1"/>
    </source>
</evidence>
<keyword evidence="5 15" id="KW-0479">Metal-binding</keyword>
<evidence type="ECO:0000256" key="1">
    <source>
        <dbReference type="ARBA" id="ARBA00001946"/>
    </source>
</evidence>
<dbReference type="PROSITE" id="PS00887">
    <property type="entry name" value="ILVD_EDD_2"/>
    <property type="match status" value="1"/>
</dbReference>
<dbReference type="InterPro" id="IPR020558">
    <property type="entry name" value="DiOHA_6PGluconate_deHydtase_CS"/>
</dbReference>
<evidence type="ECO:0000256" key="12">
    <source>
        <dbReference type="ARBA" id="ARBA00029436"/>
    </source>
</evidence>
<dbReference type="Proteomes" id="UP001403094">
    <property type="component" value="Unassembled WGS sequence"/>
</dbReference>
<dbReference type="EC" id="4.2.1.9" evidence="14 15"/>
<keyword evidence="10 15" id="KW-0100">Branched-chain amino acid biosynthesis</keyword>
<accession>A0ABP5HCP3</accession>
<comment type="pathway">
    <text evidence="12 15">Amino-acid biosynthesis; L-valine biosynthesis; L-valine from pyruvate: step 3/4.</text>
</comment>
<keyword evidence="6 15" id="KW-0460">Magnesium</keyword>
<keyword evidence="19" id="KW-1185">Reference proteome</keyword>
<dbReference type="EMBL" id="BAAANQ010000020">
    <property type="protein sequence ID" value="GAA2065774.1"/>
    <property type="molecule type" value="Genomic_DNA"/>
</dbReference>
<keyword evidence="9 15" id="KW-0456">Lyase</keyword>
<feature type="binding site" description="via carbamate group" evidence="15">
    <location>
        <position position="124"/>
    </location>
    <ligand>
        <name>Mg(2+)</name>
        <dbReference type="ChEBI" id="CHEBI:18420"/>
    </ligand>
</feature>
<dbReference type="SUPFAM" id="SSF143975">
    <property type="entry name" value="IlvD/EDD N-terminal domain-like"/>
    <property type="match status" value="1"/>
</dbReference>
<evidence type="ECO:0000256" key="4">
    <source>
        <dbReference type="ARBA" id="ARBA00022714"/>
    </source>
</evidence>
<evidence type="ECO:0000256" key="5">
    <source>
        <dbReference type="ARBA" id="ARBA00022723"/>
    </source>
</evidence>
<comment type="catalytic activity">
    <reaction evidence="11">
        <text>(2R)-2,3-dihydroxy-3-methylbutanoate = 3-methyl-2-oxobutanoate + H2O</text>
        <dbReference type="Rhea" id="RHEA:24809"/>
        <dbReference type="ChEBI" id="CHEBI:11851"/>
        <dbReference type="ChEBI" id="CHEBI:15377"/>
        <dbReference type="ChEBI" id="CHEBI:49072"/>
        <dbReference type="EC" id="4.2.1.9"/>
    </reaction>
    <physiologicalReaction direction="left-to-right" evidence="11">
        <dbReference type="Rhea" id="RHEA:24810"/>
    </physiologicalReaction>
</comment>